<sequence length="1864" mass="198659">MDTLFDDGTALQPPLSAAFEPNDSVTTAATIDSGSYTITGEGQDWYQFDVQAGYFEVTMTPDDPTQNYNLVLRNASNAPIAANFTDNGAETISQMLPTAGTYYLFISTAQFGANPPAGTALNYTLNLDLPQEVPADNNNTMTTATLLAEGSHQILGREVDWHQLDATAGFMTVNMTAQALLDDARDTRDDPRDLNLALFNSAGQVVASSPSSGNSENFTYLIPADGTYFLRVMTAQFGTGAPDGTVLSYSLDVDYAEPLTPDGNDSLTTASPLAEGTTAFSGTGQDWHRIDSTSGLLGLTLTPDETTWPDGRPVQLNLTLFNSSGVVIDSGGAGDGIKSISKLLSQDGTYYARVFWADRPDGVDNVPLNYTLALDLPDVGGAEDNDTRSTADTLTEGTASHTGTGIDWYRFESLSGVINLSLTETGTAPDGSAMHLNMVLEAEDGTTLGSASGPTATKDISRLVGSNGTYYLKVFWETYPDGAPNGTQLQYDLTLDLPAANTPEENDTPTTAPLLPEGTGSFTGTGVDWHRIESPSGLINFSLTETGTAPDGTAMTLNMVLTDIDGTVRASTDSGATTKTLSNLIGTGGTYFLKVFWAPYPYGAPNGVELKYDLTLDLPANNEGEANDSRATAPTLDEGTTSFTGTTVDWHRIESPSGLINFSLTETGTTPDGDPMTLNMVLENASGDQLASVDSNSSTKTLSKLLGSDDTYFLKVFWAPFPSGAPNGVQLQYDLTLDLPDIDAAEPNDSRDTAPTLAAGTTNHTGTGVNWHRIDSPSGLLNLSMTQNSTAPDGTEMNLNIVLEDADGIQLASNDSLDAIKTLADLLPRDGSYYLKVFWAPFPNGAPNGTQLSYALTLDLPTADPAEADDVQSTGTLVTADTTLANHTGTDVDWYRIVSGPGMMKFNMSHLAGTAPDGELMDLNMQLYDANNQPVGGEAIDFADESFTVLAPVTGTYYLKVFWAPFQNGAPNGTQLRYSLDIDLPDNTWSTQLDFGPVRNASVAAYDIDKDGKDEIFVGTSKAFDTDANEIRPGGLIVLEDDGTVKWTKTFAAYDQPDPNTGKIYNTTSVSTQPVFSDVNGDGTIDIIVGVGADNRSDFGAASQPGDLGGLYAVDAAGNTLWFHQTKDSFGGSDTGPDGRPDGVYSAPRIFDIDADGVREVIFTSWDHYLYILDGRTGSVEKSVDLHDTAGATPAVADLDNDGIYELVVPADITTNVAAGLPDQGGILHVMTNYGQAIVPGWDGQVADSTSADFRGKFEPQSLWSSPKIVDLDRDGTVEIIQGTGNFFLDDRGQYVKIWNADGTLRQQLNTTGRVLASPLVADLDGNGTYEIIAATVQGHVHAFASNGTQLFDTEVLPYNDDTLNGVPQDLPIARQPVAVDIDNADGDLEILVSIGSQVIILDSDGTQLTNQDLPERAFSTYAGSPVAKDIDGDGKLDIVSGGTTLSNDQAVIFRFENTTDVTATDYRTSEYQGRQSLHEIQAFVDRFYSTILGRNADPGGLNDWTDKLYTGVQSGANVARGFIFSQEFISRGTTNEEYVNTLYAAFFGRPADPGGFSGWMTQLTNGATRAEVLDGFIGSREFINLSNSYGIRANTSFGAYSDDAVIVGNAEDSNVLRGGAGNNTLYDEGTTVIEQDAANEAVFGQVYRIYGATLGRIPDSGGFLSWYNGLTKPVETGGVTLLQAITGFVNSTEFQNTYGTLTNSAFVQLLYQNVLGRPADPGGLAYWTGRLDDGDSRAQVVLGFSESGEYRAATNSELDNYMRSIQPKWKDVLEGGAGDDAMNGGIGSDIFVFRAGQGGNDTIHGFEPWDQLQLSGFGFSQASQPLSHMTQSGADVVFSFGGQTITFLNTALSEMSRVKYNLS</sequence>
<organism evidence="7 8">
    <name type="scientific">Mesobacterium hydrothermale</name>
    <dbReference type="NCBI Taxonomy" id="3111907"/>
    <lineage>
        <taxon>Bacteria</taxon>
        <taxon>Pseudomonadati</taxon>
        <taxon>Pseudomonadota</taxon>
        <taxon>Alphaproteobacteria</taxon>
        <taxon>Rhodobacterales</taxon>
        <taxon>Roseobacteraceae</taxon>
        <taxon>Mesobacterium</taxon>
    </lineage>
</organism>
<dbReference type="PRINTS" id="PR00313">
    <property type="entry name" value="CABNDNGRPT"/>
</dbReference>
<feature type="domain" description="DUF4214" evidence="6">
    <location>
        <begin position="1688"/>
        <end position="1752"/>
    </location>
</feature>
<dbReference type="Pfam" id="PF00353">
    <property type="entry name" value="HemolysinCabind"/>
    <property type="match status" value="2"/>
</dbReference>
<keyword evidence="8" id="KW-1185">Reference proteome</keyword>
<feature type="compositionally biased region" description="Polar residues" evidence="5">
    <location>
        <begin position="759"/>
        <end position="768"/>
    </location>
</feature>
<dbReference type="Gene3D" id="2.130.10.130">
    <property type="entry name" value="Integrin alpha, N-terminal"/>
    <property type="match status" value="1"/>
</dbReference>
<keyword evidence="4" id="KW-0472">Membrane</keyword>
<evidence type="ECO:0000256" key="4">
    <source>
        <dbReference type="ARBA" id="ARBA00023136"/>
    </source>
</evidence>
<comment type="subcellular location">
    <subcellularLocation>
        <location evidence="1">Membrane</location>
        <topology evidence="1">Single-pass membrane protein</topology>
    </subcellularLocation>
</comment>
<dbReference type="InterPro" id="IPR025282">
    <property type="entry name" value="DUF4214"/>
</dbReference>
<dbReference type="InterPro" id="IPR011049">
    <property type="entry name" value="Serralysin-like_metalloprot_C"/>
</dbReference>
<evidence type="ECO:0000256" key="2">
    <source>
        <dbReference type="ARBA" id="ARBA00022692"/>
    </source>
</evidence>
<dbReference type="RefSeq" id="WP_326298617.1">
    <property type="nucleotide sequence ID" value="NZ_JAYLLH010000026.1"/>
</dbReference>
<dbReference type="InterPro" id="IPR045232">
    <property type="entry name" value="FAM234"/>
</dbReference>
<dbReference type="Gene3D" id="2.60.120.380">
    <property type="match status" value="8"/>
</dbReference>
<comment type="caution">
    <text evidence="7">The sequence shown here is derived from an EMBL/GenBank/DDBJ whole genome shotgun (WGS) entry which is preliminary data.</text>
</comment>
<dbReference type="SUPFAM" id="SSF69318">
    <property type="entry name" value="Integrin alpha N-terminal domain"/>
    <property type="match status" value="2"/>
</dbReference>
<gene>
    <name evidence="7" type="ORF">VK792_15375</name>
</gene>
<protein>
    <submittedName>
        <fullName evidence="7">DUF4214 domain-containing protein</fullName>
    </submittedName>
</protein>
<evidence type="ECO:0000313" key="7">
    <source>
        <dbReference type="EMBL" id="MEC3862671.1"/>
    </source>
</evidence>
<keyword evidence="2" id="KW-0812">Transmembrane</keyword>
<dbReference type="PANTHER" id="PTHR21419:SF23">
    <property type="entry name" value="PROTEIN DEFECTIVE IN EXINE FORMATION 1"/>
    <property type="match status" value="1"/>
</dbReference>
<dbReference type="Gene3D" id="1.10.3130.20">
    <property type="entry name" value="Phycobilisome linker domain"/>
    <property type="match status" value="2"/>
</dbReference>
<dbReference type="Pfam" id="PF13946">
    <property type="entry name" value="DUF4214"/>
    <property type="match status" value="2"/>
</dbReference>
<accession>A0ABU6HLC7</accession>
<feature type="domain" description="DUF4214" evidence="6">
    <location>
        <begin position="1520"/>
        <end position="1586"/>
    </location>
</feature>
<dbReference type="Proteomes" id="UP001348149">
    <property type="component" value="Unassembled WGS sequence"/>
</dbReference>
<dbReference type="SUPFAM" id="SSF51120">
    <property type="entry name" value="beta-Roll"/>
    <property type="match status" value="1"/>
</dbReference>
<dbReference type="PANTHER" id="PTHR21419">
    <property type="match status" value="1"/>
</dbReference>
<evidence type="ECO:0000259" key="6">
    <source>
        <dbReference type="Pfam" id="PF13946"/>
    </source>
</evidence>
<evidence type="ECO:0000313" key="8">
    <source>
        <dbReference type="Proteomes" id="UP001348149"/>
    </source>
</evidence>
<evidence type="ECO:0000256" key="5">
    <source>
        <dbReference type="SAM" id="MobiDB-lite"/>
    </source>
</evidence>
<dbReference type="Gene3D" id="2.150.10.10">
    <property type="entry name" value="Serralysin-like metalloprotease, C-terminal"/>
    <property type="match status" value="1"/>
</dbReference>
<dbReference type="InterPro" id="IPR038255">
    <property type="entry name" value="PBS_linker_sf"/>
</dbReference>
<dbReference type="EMBL" id="JAYLLH010000026">
    <property type="protein sequence ID" value="MEC3862671.1"/>
    <property type="molecule type" value="Genomic_DNA"/>
</dbReference>
<dbReference type="InterPro" id="IPR028994">
    <property type="entry name" value="Integrin_alpha_N"/>
</dbReference>
<feature type="region of interest" description="Disordered" evidence="5">
    <location>
        <begin position="744"/>
        <end position="770"/>
    </location>
</feature>
<name>A0ABU6HLC7_9RHOB</name>
<dbReference type="InterPro" id="IPR001343">
    <property type="entry name" value="Hemolysn_Ca-bd"/>
</dbReference>
<evidence type="ECO:0000256" key="3">
    <source>
        <dbReference type="ARBA" id="ARBA00022989"/>
    </source>
</evidence>
<reference evidence="7 8" key="1">
    <citation type="submission" date="2024-01" db="EMBL/GenBank/DDBJ databases">
        <title>Mesobacterium rodlantinim sp. nov., isolated from shallow sea hydrothermal systems off Kueishantao Island.</title>
        <authorList>
            <person name="Su Z."/>
            <person name="Tang K."/>
        </authorList>
    </citation>
    <scope>NUCLEOTIDE SEQUENCE [LARGE SCALE GENOMIC DNA]</scope>
    <source>
        <strain evidence="7 8">TK19101</strain>
    </source>
</reference>
<evidence type="ECO:0000256" key="1">
    <source>
        <dbReference type="ARBA" id="ARBA00004167"/>
    </source>
</evidence>
<keyword evidence="3" id="KW-1133">Transmembrane helix</keyword>
<dbReference type="SUPFAM" id="SSF89260">
    <property type="entry name" value="Collagen-binding domain"/>
    <property type="match status" value="1"/>
</dbReference>
<proteinExistence type="predicted"/>